<evidence type="ECO:0000313" key="7">
    <source>
        <dbReference type="Proteomes" id="UP000231655"/>
    </source>
</evidence>
<name>A0A285HLG9_9RHOB</name>
<dbReference type="Pfam" id="PF02913">
    <property type="entry name" value="FAD-oxidase_C"/>
    <property type="match status" value="1"/>
</dbReference>
<dbReference type="InterPro" id="IPR016166">
    <property type="entry name" value="FAD-bd_PCMH"/>
</dbReference>
<evidence type="ECO:0000256" key="4">
    <source>
        <dbReference type="ARBA" id="ARBA00022827"/>
    </source>
</evidence>
<evidence type="ECO:0000256" key="3">
    <source>
        <dbReference type="ARBA" id="ARBA00022630"/>
    </source>
</evidence>
<dbReference type="Gene3D" id="3.30.70.2740">
    <property type="match status" value="1"/>
</dbReference>
<dbReference type="PANTHER" id="PTHR43716:SF2">
    <property type="entry name" value="BLL6224 PROTEIN"/>
    <property type="match status" value="1"/>
</dbReference>
<reference evidence="6 7" key="1">
    <citation type="submission" date="2017-09" db="EMBL/GenBank/DDBJ databases">
        <authorList>
            <person name="Ehlers B."/>
            <person name="Leendertz F.H."/>
        </authorList>
    </citation>
    <scope>NUCLEOTIDE SEQUENCE [LARGE SCALE GENOMIC DNA]</scope>
    <source>
        <strain evidence="6 7">CGMCC 1.12662</strain>
    </source>
</reference>
<dbReference type="AlphaFoldDB" id="A0A285HLG9"/>
<dbReference type="Gene3D" id="3.30.43.10">
    <property type="entry name" value="Uridine Diphospho-n-acetylenolpyruvylglucosamine Reductase, domain 2"/>
    <property type="match status" value="1"/>
</dbReference>
<keyword evidence="3" id="KW-0285">Flavoprotein</keyword>
<comment type="similarity">
    <text evidence="2">Belongs to the FAD-binding oxidoreductase/transferase type 4 family.</text>
</comment>
<dbReference type="Gene3D" id="3.30.70.2190">
    <property type="match status" value="1"/>
</dbReference>
<keyword evidence="4" id="KW-0274">FAD</keyword>
<dbReference type="InterPro" id="IPR036318">
    <property type="entry name" value="FAD-bd_PCMH-like_sf"/>
</dbReference>
<dbReference type="GO" id="GO:0022904">
    <property type="term" value="P:respiratory electron transport chain"/>
    <property type="evidence" value="ECO:0007669"/>
    <property type="project" value="TreeGrafter"/>
</dbReference>
<dbReference type="InterPro" id="IPR016167">
    <property type="entry name" value="FAD-bd_PCMH_sub1"/>
</dbReference>
<dbReference type="SUPFAM" id="SSF56176">
    <property type="entry name" value="FAD-binding/transporter-associated domain-like"/>
    <property type="match status" value="1"/>
</dbReference>
<dbReference type="Gene3D" id="3.30.465.10">
    <property type="match status" value="1"/>
</dbReference>
<proteinExistence type="inferred from homology"/>
<dbReference type="InterPro" id="IPR016171">
    <property type="entry name" value="Vanillyl_alc_oxidase_C-sub2"/>
</dbReference>
<dbReference type="SUPFAM" id="SSF55103">
    <property type="entry name" value="FAD-linked oxidases, C-terminal domain"/>
    <property type="match status" value="1"/>
</dbReference>
<evidence type="ECO:0000256" key="2">
    <source>
        <dbReference type="ARBA" id="ARBA00008000"/>
    </source>
</evidence>
<comment type="cofactor">
    <cofactor evidence="1">
        <name>FAD</name>
        <dbReference type="ChEBI" id="CHEBI:57692"/>
    </cofactor>
</comment>
<feature type="domain" description="FAD-binding PCMH-type" evidence="5">
    <location>
        <begin position="44"/>
        <end position="222"/>
    </location>
</feature>
<protein>
    <submittedName>
        <fullName evidence="6">FAD/FMN-containing dehydrogenase</fullName>
    </submittedName>
</protein>
<dbReference type="InterPro" id="IPR016169">
    <property type="entry name" value="FAD-bd_PCMH_sub2"/>
</dbReference>
<gene>
    <name evidence="6" type="ORF">SAMN06297129_0190</name>
</gene>
<dbReference type="PANTHER" id="PTHR43716">
    <property type="entry name" value="D-2-HYDROXYGLUTARATE DEHYDROGENASE, MITOCHONDRIAL"/>
    <property type="match status" value="1"/>
</dbReference>
<dbReference type="InterPro" id="IPR016164">
    <property type="entry name" value="FAD-linked_Oxase-like_C"/>
</dbReference>
<dbReference type="InterPro" id="IPR051264">
    <property type="entry name" value="FAD-oxidored/transferase_4"/>
</dbReference>
<dbReference type="InterPro" id="IPR006094">
    <property type="entry name" value="Oxid_FAD_bind_N"/>
</dbReference>
<organism evidence="6 7">
    <name type="scientific">Pseudooceanicola antarcticus</name>
    <dbReference type="NCBI Taxonomy" id="1247613"/>
    <lineage>
        <taxon>Bacteria</taxon>
        <taxon>Pseudomonadati</taxon>
        <taxon>Pseudomonadota</taxon>
        <taxon>Alphaproteobacteria</taxon>
        <taxon>Rhodobacterales</taxon>
        <taxon>Paracoccaceae</taxon>
        <taxon>Pseudooceanicola</taxon>
    </lineage>
</organism>
<dbReference type="PROSITE" id="PS51387">
    <property type="entry name" value="FAD_PCMH"/>
    <property type="match status" value="1"/>
</dbReference>
<evidence type="ECO:0000259" key="5">
    <source>
        <dbReference type="PROSITE" id="PS51387"/>
    </source>
</evidence>
<evidence type="ECO:0000313" key="6">
    <source>
        <dbReference type="EMBL" id="SNY36578.1"/>
    </source>
</evidence>
<evidence type="ECO:0000256" key="1">
    <source>
        <dbReference type="ARBA" id="ARBA00001974"/>
    </source>
</evidence>
<sequence length="486" mass="51395">MAAANGRVKGAKIMIDRLTEILGPGHVLTGAEAEPYGWDWNHEHFEAPLAVVRPGTTEEVSAVMKLAHETGTPVIPLGGRTGLAGGGQGEGALVVSLERMNRIREIRPGARSAVVEAGVVIARLHEAVEEQGMIFPLTFGARGSAMIGGALATNAGGSNVLRYGNTRDLVLGIEAVLADGTVVDLMQDLHKNNSGYDLRHLLIGSEGTLAVITGAVLRLRPQPRAYATAMVGMAALPPALDLLNRLQEATGGAVEAFEYMPASYVDDYARLRPGTRAPFEARHEVNILLEIGALSPRDCVAGEDGVLPVAAYLEEVLGRMLEDGEIDDAVIAASEAQRREMWALREAASEVASMRPDQIIMDVAVPVDRVAEFLSRADEMLEGLAPGSATSVVAHLGDGNIHYTIFPTLPKSEKDRVVEAIEDIVADLRGAFSAEHGVGTHKLNTMARRKDPGALAAMRAIKAALDPKGILNPGKLLPEASGAVAK</sequence>
<dbReference type="EMBL" id="OBEA01000001">
    <property type="protein sequence ID" value="SNY36578.1"/>
    <property type="molecule type" value="Genomic_DNA"/>
</dbReference>
<dbReference type="Gene3D" id="1.10.45.10">
    <property type="entry name" value="Vanillyl-alcohol Oxidase, Chain A, domain 4"/>
    <property type="match status" value="1"/>
</dbReference>
<dbReference type="GO" id="GO:0003824">
    <property type="term" value="F:catalytic activity"/>
    <property type="evidence" value="ECO:0007669"/>
    <property type="project" value="InterPro"/>
</dbReference>
<dbReference type="InterPro" id="IPR004113">
    <property type="entry name" value="FAD-bd_oxidored_4_C"/>
</dbReference>
<dbReference type="FunFam" id="1.10.45.10:FF:000001">
    <property type="entry name" value="D-lactate dehydrogenase mitochondrial"/>
    <property type="match status" value="1"/>
</dbReference>
<dbReference type="GO" id="GO:0071949">
    <property type="term" value="F:FAD binding"/>
    <property type="evidence" value="ECO:0007669"/>
    <property type="project" value="InterPro"/>
</dbReference>
<dbReference type="Proteomes" id="UP000231655">
    <property type="component" value="Unassembled WGS sequence"/>
</dbReference>
<dbReference type="Pfam" id="PF01565">
    <property type="entry name" value="FAD_binding_4"/>
    <property type="match status" value="1"/>
</dbReference>
<accession>A0A285HLG9</accession>